<dbReference type="GO" id="GO:0097361">
    <property type="term" value="C:cytosolic [4Fe-4S] assembly targeting complex"/>
    <property type="evidence" value="ECO:0007669"/>
    <property type="project" value="UniProtKB-UniRule"/>
</dbReference>
<dbReference type="PANTHER" id="PTHR12891">
    <property type="entry name" value="DNA REPAIR/TRANSCRIPTION PROTEIN MET18/MMS19"/>
    <property type="match status" value="1"/>
</dbReference>
<comment type="subcellular location">
    <subcellularLocation>
        <location evidence="1 5">Nucleus</location>
    </subcellularLocation>
</comment>
<dbReference type="Gene3D" id="1.25.10.10">
    <property type="entry name" value="Leucine-rich Repeat Variant"/>
    <property type="match status" value="2"/>
</dbReference>
<proteinExistence type="inferred from homology"/>
<sequence>MEARLYILNVEKDPAEAARIAAEAAQRIESKQLKLLELVQSIGEHLTDEDTTTRAKAIGYLAAVLDSLNPRTLTRHQIPVVSQFLCDRLEDETGLKSTATALTALGKMEYFGKNEAIMVATALVKVDLPKHPPSTRFMALSLVDALMARHRDALKEMGDTWIAGLADLVGGEKDPRNLMIVFSVMKVILVEFDISNHEELMFDIIYCYFPIAFRPPPNDPHKITAQDLKSRLRGCLAATPRFSGLLFPRLIEKLDSTTSSVKLDVLQTMSACALSYGPGTMSIHCSQIWDAVKFELLVAAGDEDLVKEALEVLMSVAISLSSGIRAYPSPNTPLARYLKAIVTECLNLLKEPQQKQAKPAGQIVAIVATASAVAHAFIVKSTFPVFMSILSDAVAITKRRALMESLNLMFEATGKVYGTWSEKSDPQPISNLLDEYSEKLFEVYSQALMGSSPEETSYRLTAMRGLGLLTKMRDYLADSEIGMVVQYLDDVALEWNEKEEVRDEALRILREISTYRGKLIMDITFPAFMARLPDSEEHMDEHKHYRATLEALAKLSSERPLFEVMLTRLLNKLDVILQENCSPDYPRSILLTVLYVLRGRATSPITSEEAKAYYQRLIPRLVTKTVLPLIGKSQSSTILADEKVVDVTGRLMVIILQNVDGDLQKSVVSDVFNLIVFNQPSSLLIDNSEAVAANFKPLDIDAESQTSTVAVLLAYVLASSRREIALPYEDLHNFLQKIITVAENPKTPSHRLALLRIIGLIVNKWMTQKTDIEKLEPVVEGLMKDITTTNGGFNNVSGERLRVVFWVVKALLMRVERLGLYYISKLIELLGDPTYGDMVSRGFGVLMGDDELLNKQHYAVVRLLAKQQVFSLCLPKLVDGFKSAIAETKPNFLIALSNILRNVSSSVIKPELPALLPLLLQSLDLSDAEVKAATIETLHVTLLESADALKEYASSVITRLLTASGVDKGTGNSPAVRISALKCLESFPEALRTELILPYKRDVLRKLMTVLDDPKRTVRNAAVDCRHKWFHLGEQSS</sequence>
<dbReference type="InParanoid" id="A0A4S2N8M4"/>
<evidence type="ECO:0000256" key="4">
    <source>
        <dbReference type="ARBA" id="ARBA00023242"/>
    </source>
</evidence>
<keyword evidence="3" id="KW-0677">Repeat</keyword>
<dbReference type="Pfam" id="PF12460">
    <property type="entry name" value="MMS19_C"/>
    <property type="match status" value="1"/>
</dbReference>
<dbReference type="GO" id="GO:0016226">
    <property type="term" value="P:iron-sulfur cluster assembly"/>
    <property type="evidence" value="ECO:0007669"/>
    <property type="project" value="UniProtKB-UniRule"/>
</dbReference>
<keyword evidence="5" id="KW-0234">DNA repair</keyword>
<dbReference type="InterPro" id="IPR024687">
    <property type="entry name" value="MMS19_C"/>
</dbReference>
<reference evidence="8 9" key="1">
    <citation type="submission" date="2019-04" db="EMBL/GenBank/DDBJ databases">
        <title>Comparative genomics and transcriptomics to analyze fruiting body development in filamentous ascomycetes.</title>
        <authorList>
            <consortium name="DOE Joint Genome Institute"/>
            <person name="Lutkenhaus R."/>
            <person name="Traeger S."/>
            <person name="Breuer J."/>
            <person name="Kuo A."/>
            <person name="Lipzen A."/>
            <person name="Pangilinan J."/>
            <person name="Dilworth D."/>
            <person name="Sandor L."/>
            <person name="Poggeler S."/>
            <person name="Barry K."/>
            <person name="Grigoriev I.V."/>
            <person name="Nowrousian M."/>
        </authorList>
    </citation>
    <scope>NUCLEOTIDE SEQUENCE [LARGE SCALE GENOMIC DNA]</scope>
    <source>
        <strain evidence="8 9">CBS 389.68</strain>
    </source>
</reference>
<dbReference type="SUPFAM" id="SSF48371">
    <property type="entry name" value="ARM repeat"/>
    <property type="match status" value="2"/>
</dbReference>
<evidence type="ECO:0000256" key="5">
    <source>
        <dbReference type="RuleBase" id="RU367072"/>
    </source>
</evidence>
<dbReference type="InterPro" id="IPR029240">
    <property type="entry name" value="MMS19_N"/>
</dbReference>
<evidence type="ECO:0000256" key="3">
    <source>
        <dbReference type="ARBA" id="ARBA00022737"/>
    </source>
</evidence>
<dbReference type="GO" id="GO:0006281">
    <property type="term" value="P:DNA repair"/>
    <property type="evidence" value="ECO:0007669"/>
    <property type="project" value="UniProtKB-UniRule"/>
</dbReference>
<dbReference type="STRING" id="341454.A0A4S2N8M4"/>
<protein>
    <recommendedName>
        <fullName evidence="5">MMS19 nucleotide excision repair protein</fullName>
    </recommendedName>
</protein>
<dbReference type="PANTHER" id="PTHR12891:SF0">
    <property type="entry name" value="MMS19 NUCLEOTIDE EXCISION REPAIR PROTEIN HOMOLOG"/>
    <property type="match status" value="1"/>
</dbReference>
<organism evidence="8 9">
    <name type="scientific">Ascodesmis nigricans</name>
    <dbReference type="NCBI Taxonomy" id="341454"/>
    <lineage>
        <taxon>Eukaryota</taxon>
        <taxon>Fungi</taxon>
        <taxon>Dikarya</taxon>
        <taxon>Ascomycota</taxon>
        <taxon>Pezizomycotina</taxon>
        <taxon>Pezizomycetes</taxon>
        <taxon>Pezizales</taxon>
        <taxon>Ascodesmidaceae</taxon>
        <taxon>Ascodesmis</taxon>
    </lineage>
</organism>
<accession>A0A4S2N8M4</accession>
<feature type="domain" description="MMS19 C-terminal" evidence="6">
    <location>
        <begin position="548"/>
        <end position="988"/>
    </location>
</feature>
<dbReference type="InterPro" id="IPR039920">
    <property type="entry name" value="MMS19"/>
</dbReference>
<dbReference type="Pfam" id="PF14500">
    <property type="entry name" value="MMS19_N"/>
    <property type="match status" value="1"/>
</dbReference>
<feature type="domain" description="MMS19 N-terminal" evidence="7">
    <location>
        <begin position="39"/>
        <end position="297"/>
    </location>
</feature>
<gene>
    <name evidence="8" type="ORF">EX30DRAFT_314970</name>
</gene>
<dbReference type="FunCoup" id="A0A4S2N8M4">
    <property type="interactions" value="956"/>
</dbReference>
<name>A0A4S2N8M4_9PEZI</name>
<comment type="function">
    <text evidence="5">Key component of the cytosolic iron-sulfur protein assembly (CIA) complex, a multiprotein complex that mediates the incorporation of iron-sulfur cluster into apoproteins specifically involved in DNA metabolism and genomic integrity. In the CIA complex, MMS19 acts as an adapter between early-acting CIA components and a subset of cellular target iron-sulfur proteins.</text>
</comment>
<dbReference type="Proteomes" id="UP000298138">
    <property type="component" value="Unassembled WGS sequence"/>
</dbReference>
<evidence type="ECO:0000256" key="1">
    <source>
        <dbReference type="ARBA" id="ARBA00004123"/>
    </source>
</evidence>
<dbReference type="OrthoDB" id="342900at2759"/>
<keyword evidence="5" id="KW-0227">DNA damage</keyword>
<dbReference type="InterPro" id="IPR016024">
    <property type="entry name" value="ARM-type_fold"/>
</dbReference>
<comment type="similarity">
    <text evidence="2 5">Belongs to the MET18/MMS19 family.</text>
</comment>
<keyword evidence="4 5" id="KW-0539">Nucleus</keyword>
<dbReference type="EMBL" id="ML220112">
    <property type="protein sequence ID" value="TGZ85711.1"/>
    <property type="molecule type" value="Genomic_DNA"/>
</dbReference>
<dbReference type="AlphaFoldDB" id="A0A4S2N8M4"/>
<evidence type="ECO:0000313" key="9">
    <source>
        <dbReference type="Proteomes" id="UP000298138"/>
    </source>
</evidence>
<evidence type="ECO:0000259" key="6">
    <source>
        <dbReference type="Pfam" id="PF12460"/>
    </source>
</evidence>
<evidence type="ECO:0000313" key="8">
    <source>
        <dbReference type="EMBL" id="TGZ85711.1"/>
    </source>
</evidence>
<dbReference type="InterPro" id="IPR011989">
    <property type="entry name" value="ARM-like"/>
</dbReference>
<evidence type="ECO:0000259" key="7">
    <source>
        <dbReference type="Pfam" id="PF14500"/>
    </source>
</evidence>
<dbReference type="GO" id="GO:0005634">
    <property type="term" value="C:nucleus"/>
    <property type="evidence" value="ECO:0007669"/>
    <property type="project" value="UniProtKB-SubCell"/>
</dbReference>
<keyword evidence="9" id="KW-1185">Reference proteome</keyword>
<evidence type="ECO:0000256" key="2">
    <source>
        <dbReference type="ARBA" id="ARBA00009340"/>
    </source>
</evidence>
<dbReference type="GO" id="GO:0051604">
    <property type="term" value="P:protein maturation"/>
    <property type="evidence" value="ECO:0007669"/>
    <property type="project" value="UniProtKB-UniRule"/>
</dbReference>